<accession>A0ABW2LRC2</accession>
<dbReference type="Proteomes" id="UP001596504">
    <property type="component" value="Unassembled WGS sequence"/>
</dbReference>
<dbReference type="EMBL" id="JBHTCJ010000014">
    <property type="protein sequence ID" value="MFC7344185.1"/>
    <property type="molecule type" value="Genomic_DNA"/>
</dbReference>
<dbReference type="RefSeq" id="WP_380671896.1">
    <property type="nucleotide sequence ID" value="NZ_JBHTCJ010000014.1"/>
</dbReference>
<dbReference type="Gene3D" id="3.40.50.1820">
    <property type="entry name" value="alpha/beta hydrolase"/>
    <property type="match status" value="1"/>
</dbReference>
<name>A0ABW2LRC2_9PSEU</name>
<dbReference type="SUPFAM" id="SSF53474">
    <property type="entry name" value="alpha/beta-Hydrolases"/>
    <property type="match status" value="1"/>
</dbReference>
<evidence type="ECO:0000259" key="2">
    <source>
        <dbReference type="Pfam" id="PF19878"/>
    </source>
</evidence>
<gene>
    <name evidence="3" type="ORF">ACFQRI_22485</name>
</gene>
<evidence type="ECO:0000313" key="3">
    <source>
        <dbReference type="EMBL" id="MFC7344185.1"/>
    </source>
</evidence>
<feature type="region of interest" description="Disordered" evidence="1">
    <location>
        <begin position="407"/>
        <end position="430"/>
    </location>
</feature>
<dbReference type="InterPro" id="IPR045556">
    <property type="entry name" value="DUF6351"/>
</dbReference>
<feature type="compositionally biased region" description="Basic and acidic residues" evidence="1">
    <location>
        <begin position="409"/>
        <end position="419"/>
    </location>
</feature>
<evidence type="ECO:0000256" key="1">
    <source>
        <dbReference type="SAM" id="MobiDB-lite"/>
    </source>
</evidence>
<evidence type="ECO:0000313" key="4">
    <source>
        <dbReference type="Proteomes" id="UP001596504"/>
    </source>
</evidence>
<protein>
    <submittedName>
        <fullName evidence="3">DUF6351 family protein</fullName>
    </submittedName>
</protein>
<reference evidence="4" key="1">
    <citation type="journal article" date="2019" name="Int. J. Syst. Evol. Microbiol.">
        <title>The Global Catalogue of Microorganisms (GCM) 10K type strain sequencing project: providing services to taxonomists for standard genome sequencing and annotation.</title>
        <authorList>
            <consortium name="The Broad Institute Genomics Platform"/>
            <consortium name="The Broad Institute Genome Sequencing Center for Infectious Disease"/>
            <person name="Wu L."/>
            <person name="Ma J."/>
        </authorList>
    </citation>
    <scope>NUCLEOTIDE SEQUENCE [LARGE SCALE GENOMIC DNA]</scope>
    <source>
        <strain evidence="4">WLHS5</strain>
    </source>
</reference>
<comment type="caution">
    <text evidence="3">The sequence shown here is derived from an EMBL/GenBank/DDBJ whole genome shotgun (WGS) entry which is preliminary data.</text>
</comment>
<dbReference type="Pfam" id="PF19878">
    <property type="entry name" value="DUF6351"/>
    <property type="match status" value="1"/>
</dbReference>
<keyword evidence="4" id="KW-1185">Reference proteome</keyword>
<feature type="domain" description="DUF6351" evidence="2">
    <location>
        <begin position="13"/>
        <end position="150"/>
    </location>
</feature>
<proteinExistence type="predicted"/>
<organism evidence="3 4">
    <name type="scientific">Saccharopolyspora griseoalba</name>
    <dbReference type="NCBI Taxonomy" id="1431848"/>
    <lineage>
        <taxon>Bacteria</taxon>
        <taxon>Bacillati</taxon>
        <taxon>Actinomycetota</taxon>
        <taxon>Actinomycetes</taxon>
        <taxon>Pseudonocardiales</taxon>
        <taxon>Pseudonocardiaceae</taxon>
        <taxon>Saccharopolyspora</taxon>
    </lineage>
</organism>
<sequence length="430" mass="45662">MPRSPRPPTSRASWPAARAGSWTCRRTGTAPCCCSALGYRASGEPNPAENAPTDEVAAAALREGYALVGSSYATTGWAVEQAVPDQLATLDEFAERFGPARRTIAWGRSYGGLVTTTIAERRPERIDGSLSMCGLVQGGVANWNSTLDAAHALKTLLSPDADLPLTGFPGPEAAARAAETLTGAVEAAQADPRGRARLALAAALHNIPGHNDPGQPEPGDRDWAAQQRNQYEALRRFPTTAVEWRQEAESRAGGNMSWNTGVDYRAMLAKSPHATEVRALYGAAGLSLEDDLAALEDAPRISADPEAVDYMTRNVAFTGQLTKPQLDIHTTGDGLVPVQVTSAHRDAVNRAGVARLLRQAHVDRPGHCTFTTGEQMAALRALESRIGSGRWGSTAAAAMNARARAAEPGAEHSYVDREPAPYPRPYDLAG</sequence>
<dbReference type="InterPro" id="IPR029058">
    <property type="entry name" value="AB_hydrolase_fold"/>
</dbReference>